<feature type="domain" description="Serine aminopeptidase S33" evidence="1">
    <location>
        <begin position="52"/>
        <end position="303"/>
    </location>
</feature>
<dbReference type="PANTHER" id="PTHR43433:SF5">
    <property type="entry name" value="AB HYDROLASE-1 DOMAIN-CONTAINING PROTEIN"/>
    <property type="match status" value="1"/>
</dbReference>
<dbReference type="EMBL" id="VDEP01000045">
    <property type="protein sequence ID" value="KAA1134752.1"/>
    <property type="molecule type" value="Genomic_DNA"/>
</dbReference>
<protein>
    <recommendedName>
        <fullName evidence="1">Serine aminopeptidase S33 domain-containing protein</fullName>
    </recommendedName>
</protein>
<dbReference type="Pfam" id="PF12146">
    <property type="entry name" value="Hydrolase_4"/>
    <property type="match status" value="1"/>
</dbReference>
<evidence type="ECO:0000313" key="2">
    <source>
        <dbReference type="EMBL" id="KAA1088279.1"/>
    </source>
</evidence>
<evidence type="ECO:0000313" key="4">
    <source>
        <dbReference type="Proteomes" id="UP000325313"/>
    </source>
</evidence>
<dbReference type="Gene3D" id="3.40.50.1820">
    <property type="entry name" value="alpha/beta hydrolase"/>
    <property type="match status" value="1"/>
</dbReference>
<dbReference type="EMBL" id="VDEP01000407">
    <property type="protein sequence ID" value="KAA1088279.1"/>
    <property type="molecule type" value="Genomic_DNA"/>
</dbReference>
<dbReference type="InterPro" id="IPR022742">
    <property type="entry name" value="Hydrolase_4"/>
</dbReference>
<sequence>MLCNVAADLPTLPTALDNESCVEKGRCPIMPTKSSHQPRHIYYEVHGDLKASQKIVLVMGMNFTCSAWASQVQYFSKKKDHVVLVFDNRGTGNSNAGAIEAYRTSDMAQDTVTLLNWLGWNQDRSLHLFGMSLGGMIAQELCLIVPKRFKSATFISTRCGSELDWPSKGAWEVLVKTSAKKANGDEGLDLYLNVLFPKEYMETVVEQDTMLKSDLREKLRNCHHLPREQAPIPFMGHFYAATMHHCPHPKLHRIAADLKPAKMLILTGGSDELIPTKRSLELHKNLPGSELVVLENAGHALIFQLSEEVNTIMERAILEGNQAFKLVP</sequence>
<comment type="caution">
    <text evidence="2">The sequence shown here is derived from an EMBL/GenBank/DDBJ whole genome shotgun (WGS) entry which is preliminary data.</text>
</comment>
<dbReference type="Proteomes" id="UP000325313">
    <property type="component" value="Unassembled WGS sequence"/>
</dbReference>
<reference evidence="2 4" key="1">
    <citation type="submission" date="2019-05" db="EMBL/GenBank/DDBJ databases">
        <title>Emergence of the Ug99 lineage of the wheat stem rust pathogen through somatic hybridization.</title>
        <authorList>
            <person name="Li F."/>
            <person name="Upadhyaya N.M."/>
            <person name="Sperschneider J."/>
            <person name="Matny O."/>
            <person name="Nguyen-Phuc H."/>
            <person name="Mago R."/>
            <person name="Raley C."/>
            <person name="Miller M.E."/>
            <person name="Silverstein K.A.T."/>
            <person name="Henningsen E."/>
            <person name="Hirsch C.D."/>
            <person name="Visser B."/>
            <person name="Pretorius Z.A."/>
            <person name="Steffenson B.J."/>
            <person name="Schwessinger B."/>
            <person name="Dodds P.N."/>
            <person name="Figueroa M."/>
        </authorList>
    </citation>
    <scope>NUCLEOTIDE SEQUENCE [LARGE SCALE GENOMIC DNA]</scope>
    <source>
        <strain evidence="2 4">Ug99</strain>
    </source>
</reference>
<dbReference type="InterPro" id="IPR029058">
    <property type="entry name" value="AB_hydrolase_fold"/>
</dbReference>
<gene>
    <name evidence="3" type="ORF">PGTUg99_000792</name>
    <name evidence="2" type="ORF">PGTUg99_030790</name>
</gene>
<proteinExistence type="predicted"/>
<evidence type="ECO:0000259" key="1">
    <source>
        <dbReference type="Pfam" id="PF12146"/>
    </source>
</evidence>
<dbReference type="SUPFAM" id="SSF53474">
    <property type="entry name" value="alpha/beta-Hydrolases"/>
    <property type="match status" value="1"/>
</dbReference>
<organism evidence="2 4">
    <name type="scientific">Puccinia graminis f. sp. tritici</name>
    <dbReference type="NCBI Taxonomy" id="56615"/>
    <lineage>
        <taxon>Eukaryota</taxon>
        <taxon>Fungi</taxon>
        <taxon>Dikarya</taxon>
        <taxon>Basidiomycota</taxon>
        <taxon>Pucciniomycotina</taxon>
        <taxon>Pucciniomycetes</taxon>
        <taxon>Pucciniales</taxon>
        <taxon>Pucciniaceae</taxon>
        <taxon>Puccinia</taxon>
    </lineage>
</organism>
<name>A0A5B0NKA9_PUCGR</name>
<dbReference type="AlphaFoldDB" id="A0A5B0NKA9"/>
<dbReference type="PANTHER" id="PTHR43433">
    <property type="entry name" value="HYDROLASE, ALPHA/BETA FOLD FAMILY PROTEIN"/>
    <property type="match status" value="1"/>
</dbReference>
<accession>A0A5B0NKA9</accession>
<evidence type="ECO:0000313" key="3">
    <source>
        <dbReference type="EMBL" id="KAA1134752.1"/>
    </source>
</evidence>
<dbReference type="InterPro" id="IPR050471">
    <property type="entry name" value="AB_hydrolase"/>
</dbReference>